<gene>
    <name evidence="2" type="ORF">K503DRAFT_805704</name>
</gene>
<protein>
    <submittedName>
        <fullName evidence="2">Uncharacterized protein</fullName>
    </submittedName>
</protein>
<dbReference type="InParanoid" id="A0A1B7MGZ5"/>
<evidence type="ECO:0000313" key="3">
    <source>
        <dbReference type="Proteomes" id="UP000092154"/>
    </source>
</evidence>
<name>A0A1B7MGZ5_9AGAM</name>
<dbReference type="EMBL" id="KV449205">
    <property type="protein sequence ID" value="OAX31872.1"/>
    <property type="molecule type" value="Genomic_DNA"/>
</dbReference>
<dbReference type="AlphaFoldDB" id="A0A1B7MGZ5"/>
<accession>A0A1B7MGZ5</accession>
<organism evidence="2 3">
    <name type="scientific">Rhizopogon vinicolor AM-OR11-026</name>
    <dbReference type="NCBI Taxonomy" id="1314800"/>
    <lineage>
        <taxon>Eukaryota</taxon>
        <taxon>Fungi</taxon>
        <taxon>Dikarya</taxon>
        <taxon>Basidiomycota</taxon>
        <taxon>Agaricomycotina</taxon>
        <taxon>Agaricomycetes</taxon>
        <taxon>Agaricomycetidae</taxon>
        <taxon>Boletales</taxon>
        <taxon>Suillineae</taxon>
        <taxon>Rhizopogonaceae</taxon>
        <taxon>Rhizopogon</taxon>
    </lineage>
</organism>
<reference evidence="2 3" key="1">
    <citation type="submission" date="2016-06" db="EMBL/GenBank/DDBJ databases">
        <title>Comparative genomics of the ectomycorrhizal sister species Rhizopogon vinicolor and Rhizopogon vesiculosus (Basidiomycota: Boletales) reveals a divergence of the mating type B locus.</title>
        <authorList>
            <consortium name="DOE Joint Genome Institute"/>
            <person name="Mujic A.B."/>
            <person name="Kuo A."/>
            <person name="Tritt A."/>
            <person name="Lipzen A."/>
            <person name="Chen C."/>
            <person name="Johnson J."/>
            <person name="Sharma A."/>
            <person name="Barry K."/>
            <person name="Grigoriev I.V."/>
            <person name="Spatafora J.W."/>
        </authorList>
    </citation>
    <scope>NUCLEOTIDE SEQUENCE [LARGE SCALE GENOMIC DNA]</scope>
    <source>
        <strain evidence="2 3">AM-OR11-026</strain>
    </source>
</reference>
<proteinExistence type="predicted"/>
<evidence type="ECO:0000256" key="1">
    <source>
        <dbReference type="SAM" id="MobiDB-lite"/>
    </source>
</evidence>
<feature type="non-terminal residue" evidence="2">
    <location>
        <position position="1"/>
    </location>
</feature>
<feature type="region of interest" description="Disordered" evidence="1">
    <location>
        <begin position="1"/>
        <end position="43"/>
    </location>
</feature>
<sequence length="161" mass="17638">DSDVDDDDVDIVEEHAPVEKSNVYEEEPSEEQVDSMTDDYDEDSTADMSLCSVVDDDSTANMSLCSVVKEIASESTFFDNADDSIVSTSHCSILDDSVFYESYFRSIFDASAFSYSSTDLSDTSLALFDKLPSSFFANLLSSSRSFDLLSSSPSGFDDTVL</sequence>
<feature type="compositionally biased region" description="Acidic residues" evidence="1">
    <location>
        <begin position="1"/>
        <end position="11"/>
    </location>
</feature>
<evidence type="ECO:0000313" key="2">
    <source>
        <dbReference type="EMBL" id="OAX31872.1"/>
    </source>
</evidence>
<keyword evidence="3" id="KW-1185">Reference proteome</keyword>
<dbReference type="Proteomes" id="UP000092154">
    <property type="component" value="Unassembled WGS sequence"/>
</dbReference>
<feature type="compositionally biased region" description="Acidic residues" evidence="1">
    <location>
        <begin position="24"/>
        <end position="43"/>
    </location>
</feature>